<dbReference type="Proteomes" id="UP000251717">
    <property type="component" value="Unassembled WGS sequence"/>
</dbReference>
<evidence type="ECO:0000313" key="2">
    <source>
        <dbReference type="Proteomes" id="UP000251717"/>
    </source>
</evidence>
<evidence type="ECO:0000313" key="1">
    <source>
        <dbReference type="EMBL" id="PWB88039.1"/>
    </source>
</evidence>
<dbReference type="Pfam" id="PF12686">
    <property type="entry name" value="DUF3800"/>
    <property type="match status" value="1"/>
</dbReference>
<dbReference type="OrthoDB" id="101752at2157"/>
<dbReference type="AlphaFoldDB" id="A0A315XSG2"/>
<organism evidence="1 2">
    <name type="scientific">Methanobrevibacter thaueri</name>
    <dbReference type="NCBI Taxonomy" id="190975"/>
    <lineage>
        <taxon>Archaea</taxon>
        <taxon>Methanobacteriati</taxon>
        <taxon>Methanobacteriota</taxon>
        <taxon>Methanomada group</taxon>
        <taxon>Methanobacteria</taxon>
        <taxon>Methanobacteriales</taxon>
        <taxon>Methanobacteriaceae</taxon>
        <taxon>Methanobrevibacter</taxon>
    </lineage>
</organism>
<name>A0A315XSG2_9EURY</name>
<reference evidence="1 2" key="1">
    <citation type="submission" date="2017-03" db="EMBL/GenBank/DDBJ databases">
        <title>Genome sequence of Methanobrevibacter thaueri.</title>
        <authorList>
            <person name="Poehlein A."/>
            <person name="Seedorf H."/>
            <person name="Daniel R."/>
        </authorList>
    </citation>
    <scope>NUCLEOTIDE SEQUENCE [LARGE SCALE GENOMIC DNA]</scope>
    <source>
        <strain evidence="1 2">DSM 11995</strain>
    </source>
</reference>
<sequence>MVFIISYIYINESGDLGTKQGSSKYFVMAAIKVEDSKKLEKIIKKTRRSFTKKMLTSNEIKGGNLPYDLKIKILKKLKNIDYEVYIIVFDKENRYKIGYGDNKKAYDILASRLAELINIDKPTFIFIDKSKNKQEEIDSFNELFLNNLNNIKKQPIKIEHADSMHYKGLQMADLISWSTFQNFENDNHEFLDMIKNKVVKLVYEN</sequence>
<comment type="caution">
    <text evidence="1">The sequence shown here is derived from an EMBL/GenBank/DDBJ whole genome shotgun (WGS) entry which is preliminary data.</text>
</comment>
<keyword evidence="2" id="KW-1185">Reference proteome</keyword>
<accession>A0A315XSG2</accession>
<dbReference type="EMBL" id="MZGS01000014">
    <property type="protein sequence ID" value="PWB88039.1"/>
    <property type="molecule type" value="Genomic_DNA"/>
</dbReference>
<dbReference type="RefSeq" id="WP_165813999.1">
    <property type="nucleotide sequence ID" value="NZ_MZGS01000014.1"/>
</dbReference>
<gene>
    <name evidence="1" type="ORF">MBBTH_01810</name>
</gene>
<protein>
    <recommendedName>
        <fullName evidence="3">DUF3800 domain-containing protein</fullName>
    </recommendedName>
</protein>
<dbReference type="InterPro" id="IPR024524">
    <property type="entry name" value="DUF3800"/>
</dbReference>
<proteinExistence type="predicted"/>
<evidence type="ECO:0008006" key="3">
    <source>
        <dbReference type="Google" id="ProtNLM"/>
    </source>
</evidence>